<comment type="caution">
    <text evidence="1">The sequence shown here is derived from an EMBL/GenBank/DDBJ whole genome shotgun (WGS) entry which is preliminary data.</text>
</comment>
<evidence type="ECO:0000313" key="1">
    <source>
        <dbReference type="EMBL" id="MBE9033123.1"/>
    </source>
</evidence>
<dbReference type="EMBL" id="JADEXQ010000153">
    <property type="protein sequence ID" value="MBE9033123.1"/>
    <property type="molecule type" value="Genomic_DNA"/>
</dbReference>
<name>A0A928Z6Y2_9CYAN</name>
<sequence length="392" mass="44843">MDQTQATYPKGSALYRGWHALERKLGGMDIVDFDLIASTECATFTSRNQVLLALESAHRSIAGTDLASQFNRDRLNASIYYLQACLGEQVPFEEYVLNTMGAAPKRFSELQLVESFAQVNELLGEIGLRFSSEYKEAYQKQCLISDKSSVKEKINQQLGKWLNHLSKHITVPELDHVSVSFADVDAYWSNWVNGSVRDGFELRVNLHPRVKYLKGAPSLLAAHEYCGHLVQVQQWALNMAHGTIEPSYGFSTVHSPEAFMMEGLADVLVYILVDDAELDFDEQLARQLSWHSRLLSNNIHYLINTGHSFRDVFAYYRKYAPFAEDVTIESSIRDRSNDPLGRTYQYVYGIALDYFRQVFEGQPDRVAEFLPKLYQRPYTKTQLDQLFGLNDR</sequence>
<dbReference type="Proteomes" id="UP000625316">
    <property type="component" value="Unassembled WGS sequence"/>
</dbReference>
<organism evidence="1 2">
    <name type="scientific">Romeriopsis navalis LEGE 11480</name>
    <dbReference type="NCBI Taxonomy" id="2777977"/>
    <lineage>
        <taxon>Bacteria</taxon>
        <taxon>Bacillati</taxon>
        <taxon>Cyanobacteriota</taxon>
        <taxon>Cyanophyceae</taxon>
        <taxon>Leptolyngbyales</taxon>
        <taxon>Leptolyngbyaceae</taxon>
        <taxon>Romeriopsis</taxon>
        <taxon>Romeriopsis navalis</taxon>
    </lineage>
</organism>
<dbReference type="RefSeq" id="WP_264327934.1">
    <property type="nucleotide sequence ID" value="NZ_JADEXQ010000153.1"/>
</dbReference>
<reference evidence="1" key="1">
    <citation type="submission" date="2020-10" db="EMBL/GenBank/DDBJ databases">
        <authorList>
            <person name="Castelo-Branco R."/>
            <person name="Eusebio N."/>
            <person name="Adriana R."/>
            <person name="Vieira A."/>
            <person name="Brugerolle De Fraissinette N."/>
            <person name="Rezende De Castro R."/>
            <person name="Schneider M.P."/>
            <person name="Vasconcelos V."/>
            <person name="Leao P.N."/>
        </authorList>
    </citation>
    <scope>NUCLEOTIDE SEQUENCE</scope>
    <source>
        <strain evidence="1">LEGE 11480</strain>
    </source>
</reference>
<proteinExistence type="predicted"/>
<keyword evidence="2" id="KW-1185">Reference proteome</keyword>
<dbReference type="AlphaFoldDB" id="A0A928Z6Y2"/>
<evidence type="ECO:0000313" key="2">
    <source>
        <dbReference type="Proteomes" id="UP000625316"/>
    </source>
</evidence>
<protein>
    <submittedName>
        <fullName evidence="1">Uncharacterized protein</fullName>
    </submittedName>
</protein>
<accession>A0A928Z6Y2</accession>
<gene>
    <name evidence="1" type="ORF">IQ266_25630</name>
</gene>